<sequence>MDEDASSNFLLKDLLETYKIQNDEEIEFSEQWVNNNSDNLSVIDSMEDDDYQRYVEEFDNIVQKRQDPSVIPEGDAFLTAIEDKATIGLDDDFEEIHKMLDQDDFVEEYLSTVNELKNSIVTAIKDKVQHVPMTRVETPRLLNKSLSLEKIETPRTVETAPTSSRDSIETLHFKTYQKPNKLNREQSASQEFLQSEILKRKFEEENRKRIEEEQRIEKELQEQKRKILEEKRKKEEERKREEEQRKRELEEQERKLLEHQQEIQKKIELANQKRQQELLEEAEKQARLKELIIKKKEEQKIKEEQEKERQRLENIKKSEERKRKIELDKQKKEEERKRRMEEERKRKEEEQKRQEEERKRKEEEALKLQRELELQRQLEEKKKDLVKAKENKRLYIIKIITEAIQTSKKNSGWIVLERLSLWKRHVQKFFNPPPVPSISSTQDLKPAQITKSNIILDEDVIDNSMPFEKDNSQVTHINIRGEDISSAKINLFTAFPKVRALILDTNLFQSLSSLSGLSSLETLSVNDNRLSTIDIPRESVSKLKELYALGNNISSITPLKNTNQLRSINLCNNKIQDLSGIQNNRKLQYLRADINKLIDLKILDAFNNLSYLDVGYNELESIDQALMFNLLLEDVILYQNKISSIPSFHHVLLKSLYLNSNQLTSLPNSFLFSPLIQYLNLSGNKLEHLSPLSGCIMLRNINLSFNNLQSIDELLHLRFCRNIEELKLNDNPIARGVLYKELSIALLPNLTSLDGEVVSSLARQNVFSHFVFYSPRLTGHVVSFINHSLKRAVPSINSSIFRENQYKFMRDAITLDKSQRSLQSLKTNEWNTKTTYYYMCSRHINERSQFSNYHQCISSEKVTEKNFKDAQMRFSRRLDNRLSQYDARLDQKKQHFEEHFNFNPKKHQNVFALNTEYEEKLKRLNAAILIQRWFRSWQVRRKKRLRECEQKAAIEIQRNWRGYITRKKNLDWILRALHKRHMAATKIQSVWKGYRVRSILKKARQFEADEIFELESAVDDIEYPASIMNDCLPINIPENRAKKKIDVYYYNVHTKTSHGGDESIKELYRSANLNKSQVLSQESTNSTLNNVNRPEKRLTRSGWMAEEDEANDSHESSHLDETNTSIQSTSSSQKSSSSAQIANSNLEAIKNTWHFKNIETAKDLFAKNSRVQKIKKQKQLREEMKDPMKRLEMFKKKSNATTASVLPNKTKNSTNKQNLVTHTTQICDTDMDLRSLSSSDTDSRHSSSENLRLPKINNKPRGR</sequence>
<dbReference type="PROSITE" id="PS51450">
    <property type="entry name" value="LRR"/>
    <property type="match status" value="5"/>
</dbReference>
<feature type="compositionally biased region" description="Basic and acidic residues" evidence="3">
    <location>
        <begin position="1111"/>
        <end position="1121"/>
    </location>
</feature>
<feature type="compositionally biased region" description="Polar residues" evidence="3">
    <location>
        <begin position="1075"/>
        <end position="1092"/>
    </location>
</feature>
<keyword evidence="5" id="KW-1185">Reference proteome</keyword>
<evidence type="ECO:0000256" key="1">
    <source>
        <dbReference type="ARBA" id="ARBA00022614"/>
    </source>
</evidence>
<dbReference type="PANTHER" id="PTHR15454:SF56">
    <property type="entry name" value="PROTEIN PHOSPHATASE 1 REGULATORY SUBUNIT 7-RELATED"/>
    <property type="match status" value="1"/>
</dbReference>
<feature type="region of interest" description="Disordered" evidence="3">
    <location>
        <begin position="232"/>
        <end position="253"/>
    </location>
</feature>
<dbReference type="GeneID" id="68118004"/>
<dbReference type="InterPro" id="IPR032675">
    <property type="entry name" value="LRR_dom_sf"/>
</dbReference>
<evidence type="ECO:0000256" key="3">
    <source>
        <dbReference type="SAM" id="MobiDB-lite"/>
    </source>
</evidence>
<protein>
    <submittedName>
        <fullName evidence="4">Uncharacterized protein</fullName>
    </submittedName>
</protein>
<feature type="region of interest" description="Disordered" evidence="3">
    <location>
        <begin position="326"/>
        <end position="362"/>
    </location>
</feature>
<reference evidence="4 5" key="1">
    <citation type="journal article" date="2019" name="Sci. Rep.">
        <title>Nanopore sequencing improves the draft genome of the human pathogenic amoeba Naegleria fowleri.</title>
        <authorList>
            <person name="Liechti N."/>
            <person name="Schurch N."/>
            <person name="Bruggmann R."/>
            <person name="Wittwer M."/>
        </authorList>
    </citation>
    <scope>NUCLEOTIDE SEQUENCE [LARGE SCALE GENOMIC DNA]</scope>
    <source>
        <strain evidence="4 5">ATCC 30894</strain>
    </source>
</reference>
<gene>
    <name evidence="4" type="ORF">FDP41_010789</name>
</gene>
<evidence type="ECO:0000313" key="4">
    <source>
        <dbReference type="EMBL" id="KAF0982810.1"/>
    </source>
</evidence>
<dbReference type="Pfam" id="PF00612">
    <property type="entry name" value="IQ"/>
    <property type="match status" value="3"/>
</dbReference>
<keyword evidence="2" id="KW-0677">Repeat</keyword>
<comment type="caution">
    <text evidence="4">The sequence shown here is derived from an EMBL/GenBank/DDBJ whole genome shotgun (WGS) entry which is preliminary data.</text>
</comment>
<dbReference type="VEuPathDB" id="AmoebaDB:NF0024330"/>
<dbReference type="OrthoDB" id="266138at2759"/>
<dbReference type="VEuPathDB" id="AmoebaDB:FDP41_010789"/>
<proteinExistence type="predicted"/>
<name>A0A6A5CAX6_NAEFO</name>
<dbReference type="SUPFAM" id="SSF52058">
    <property type="entry name" value="L domain-like"/>
    <property type="match status" value="1"/>
</dbReference>
<dbReference type="OMA" id="NDNQTER"/>
<evidence type="ECO:0000313" key="5">
    <source>
        <dbReference type="Proteomes" id="UP000444721"/>
    </source>
</evidence>
<dbReference type="InterPro" id="IPR001611">
    <property type="entry name" value="Leu-rich_rpt"/>
</dbReference>
<dbReference type="PANTHER" id="PTHR15454">
    <property type="entry name" value="NISCHARIN RELATED"/>
    <property type="match status" value="1"/>
</dbReference>
<organism evidence="4 5">
    <name type="scientific">Naegleria fowleri</name>
    <name type="common">Brain eating amoeba</name>
    <dbReference type="NCBI Taxonomy" id="5763"/>
    <lineage>
        <taxon>Eukaryota</taxon>
        <taxon>Discoba</taxon>
        <taxon>Heterolobosea</taxon>
        <taxon>Tetramitia</taxon>
        <taxon>Eutetramitia</taxon>
        <taxon>Vahlkampfiidae</taxon>
        <taxon>Naegleria</taxon>
    </lineage>
</organism>
<dbReference type="Gene3D" id="1.20.5.190">
    <property type="match status" value="1"/>
</dbReference>
<accession>A0A6A5CAX6</accession>
<evidence type="ECO:0000256" key="2">
    <source>
        <dbReference type="ARBA" id="ARBA00022737"/>
    </source>
</evidence>
<dbReference type="EMBL" id="VFQX01000007">
    <property type="protein sequence ID" value="KAF0982810.1"/>
    <property type="molecule type" value="Genomic_DNA"/>
</dbReference>
<feature type="region of interest" description="Disordered" evidence="3">
    <location>
        <begin position="1199"/>
        <end position="1263"/>
    </location>
</feature>
<dbReference type="SMART" id="SM00015">
    <property type="entry name" value="IQ"/>
    <property type="match status" value="3"/>
</dbReference>
<dbReference type="GO" id="GO:0005737">
    <property type="term" value="C:cytoplasm"/>
    <property type="evidence" value="ECO:0007669"/>
    <property type="project" value="TreeGrafter"/>
</dbReference>
<dbReference type="RefSeq" id="XP_044567523.1">
    <property type="nucleotide sequence ID" value="XM_044701124.1"/>
</dbReference>
<dbReference type="Proteomes" id="UP000444721">
    <property type="component" value="Unassembled WGS sequence"/>
</dbReference>
<dbReference type="Gene3D" id="3.80.10.10">
    <property type="entry name" value="Ribonuclease Inhibitor"/>
    <property type="match status" value="2"/>
</dbReference>
<keyword evidence="1" id="KW-0433">Leucine-rich repeat</keyword>
<dbReference type="InterPro" id="IPR000048">
    <property type="entry name" value="IQ_motif_EF-hand-BS"/>
</dbReference>
<dbReference type="VEuPathDB" id="AmoebaDB:NfTy_014740"/>
<dbReference type="AlphaFoldDB" id="A0A6A5CAX6"/>
<feature type="region of interest" description="Disordered" evidence="3">
    <location>
        <begin position="1075"/>
        <end position="1139"/>
    </location>
</feature>
<feature type="compositionally biased region" description="Polar residues" evidence="3">
    <location>
        <begin position="1199"/>
        <end position="1227"/>
    </location>
</feature>
<dbReference type="PROSITE" id="PS50096">
    <property type="entry name" value="IQ"/>
    <property type="match status" value="3"/>
</dbReference>
<feature type="compositionally biased region" description="Low complexity" evidence="3">
    <location>
        <begin position="1122"/>
        <end position="1139"/>
    </location>
</feature>
<dbReference type="CDD" id="cd23767">
    <property type="entry name" value="IQCD"/>
    <property type="match status" value="2"/>
</dbReference>